<evidence type="ECO:0000313" key="2">
    <source>
        <dbReference type="EMBL" id="SHK20738.1"/>
    </source>
</evidence>
<accession>A0A1M6QKP4</accession>
<feature type="transmembrane region" description="Helical" evidence="1">
    <location>
        <begin position="78"/>
        <end position="95"/>
    </location>
</feature>
<dbReference type="InParanoid" id="A0A1M6QKP4"/>
<dbReference type="AlphaFoldDB" id="A0A1M6QKP4"/>
<keyword evidence="1" id="KW-1133">Transmembrane helix</keyword>
<name>A0A1M6QKP4_9BACT</name>
<dbReference type="STRING" id="1123071.SAMN02745181_3427"/>
<keyword evidence="1" id="KW-0812">Transmembrane</keyword>
<organism evidence="2 3">
    <name type="scientific">Rubritalea squalenifaciens DSM 18772</name>
    <dbReference type="NCBI Taxonomy" id="1123071"/>
    <lineage>
        <taxon>Bacteria</taxon>
        <taxon>Pseudomonadati</taxon>
        <taxon>Verrucomicrobiota</taxon>
        <taxon>Verrucomicrobiia</taxon>
        <taxon>Verrucomicrobiales</taxon>
        <taxon>Rubritaleaceae</taxon>
        <taxon>Rubritalea</taxon>
    </lineage>
</organism>
<gene>
    <name evidence="2" type="ORF">SAMN02745181_3427</name>
</gene>
<reference evidence="2 3" key="1">
    <citation type="submission" date="2016-11" db="EMBL/GenBank/DDBJ databases">
        <authorList>
            <person name="Jaros S."/>
            <person name="Januszkiewicz K."/>
            <person name="Wedrychowicz H."/>
        </authorList>
    </citation>
    <scope>NUCLEOTIDE SEQUENCE [LARGE SCALE GENOMIC DNA]</scope>
    <source>
        <strain evidence="2 3">DSM 18772</strain>
    </source>
</reference>
<sequence>MVMLSLPLVTALLCASFYWRARWSLGYAPSYGNPDPKQLDWPVHQSLVMLGLVFLLPAMLSSFCLGGVLFCRREKLRGLVCMVLSALIFGVFALLEKVQVVDEFMAWILD</sequence>
<evidence type="ECO:0000313" key="3">
    <source>
        <dbReference type="Proteomes" id="UP000184510"/>
    </source>
</evidence>
<keyword evidence="3" id="KW-1185">Reference proteome</keyword>
<dbReference type="EMBL" id="FQYR01000006">
    <property type="protein sequence ID" value="SHK20738.1"/>
    <property type="molecule type" value="Genomic_DNA"/>
</dbReference>
<evidence type="ECO:0000256" key="1">
    <source>
        <dbReference type="SAM" id="Phobius"/>
    </source>
</evidence>
<keyword evidence="1" id="KW-0472">Membrane</keyword>
<dbReference type="Proteomes" id="UP000184510">
    <property type="component" value="Unassembled WGS sequence"/>
</dbReference>
<protein>
    <submittedName>
        <fullName evidence="2">Uncharacterized protein</fullName>
    </submittedName>
</protein>
<proteinExistence type="predicted"/>
<feature type="transmembrane region" description="Helical" evidence="1">
    <location>
        <begin position="48"/>
        <end position="71"/>
    </location>
</feature>